<dbReference type="PANTHER" id="PTHR37469:SF2">
    <property type="entry name" value="CELLOBIONIC ACID PHOSPHORYLASE"/>
    <property type="match status" value="1"/>
</dbReference>
<dbReference type="SUPFAM" id="SSF48208">
    <property type="entry name" value="Six-hairpin glycosidases"/>
    <property type="match status" value="1"/>
</dbReference>
<dbReference type="PANTHER" id="PTHR37469">
    <property type="entry name" value="CELLOBIONIC ACID PHOSPHORYLASE-RELATED"/>
    <property type="match status" value="1"/>
</dbReference>
<evidence type="ECO:0000313" key="5">
    <source>
        <dbReference type="Proteomes" id="UP000823894"/>
    </source>
</evidence>
<comment type="caution">
    <text evidence="4">The sequence shown here is derived from an EMBL/GenBank/DDBJ whole genome shotgun (WGS) entry which is preliminary data.</text>
</comment>
<accession>A0A9D2SYJ9</accession>
<reference evidence="4" key="2">
    <citation type="submission" date="2021-04" db="EMBL/GenBank/DDBJ databases">
        <authorList>
            <person name="Gilroy R."/>
        </authorList>
    </citation>
    <scope>NUCLEOTIDE SEQUENCE</scope>
    <source>
        <strain evidence="4">ChiGjej1B1-1692</strain>
    </source>
</reference>
<keyword evidence="2" id="KW-0808">Transferase</keyword>
<dbReference type="InterPro" id="IPR008928">
    <property type="entry name" value="6-hairpin_glycosidase_sf"/>
</dbReference>
<gene>
    <name evidence="4" type="ORF">H9757_06145</name>
</gene>
<proteinExistence type="predicted"/>
<dbReference type="InterPro" id="IPR033432">
    <property type="entry name" value="GH94_catalytic"/>
</dbReference>
<dbReference type="InterPro" id="IPR052047">
    <property type="entry name" value="GH94_Enzymes"/>
</dbReference>
<evidence type="ECO:0000313" key="4">
    <source>
        <dbReference type="EMBL" id="HJC38625.1"/>
    </source>
</evidence>
<feature type="domain" description="Glycosyl hydrolase 94 catalytic" evidence="3">
    <location>
        <begin position="255"/>
        <end position="446"/>
    </location>
</feature>
<evidence type="ECO:0000256" key="2">
    <source>
        <dbReference type="ARBA" id="ARBA00022679"/>
    </source>
</evidence>
<sequence>PHHDYGRGGRGWRDLWQDCLSLLLMDPDGVGQMIEKNFGGVRIDGTNATIIGDGDGSFIADRNGIARVWMDHALWPQMTTKLYIDQTGDIDILNRQVLYFKDAQSCRGTKIDPLWDAAQGSLQRTKEGAVYSGSILEHLLIQQLTAFYEVGDHNIYRLRGADWNDALDMASEHGESAAFTYAYTGNLRELAGMIRLLDSACDSGETELMEELKPLLSSDPALFENIDAKKELLGRYTQSCCHHISGKRFRVNLAELAENLERKADWLTGFLRKQEWIEGKDGEGWYNSYYDDHGRAVEGYFSSGVRMMLTGQVFAIMGNVASDQQIRRIIKSADRYLYRKEIGGYRLNTDFHELKFDMGRMFGFAYGEKENGAVFSHMTVMYANALYRRGFAKEGWKALRTLAGTALDFDTSRIYPGIPEYFRSDGRGMYHYLTGAASWFMMTMITQAFGVRGEAGDLLLAPKLTAEQFDEQGRASLSLVFAGKKLEIVYENEGMKEYGDYTVGSASCSGAELQIKDSCCAVIRRSMLETLSDECHRVTVKLI</sequence>
<dbReference type="GO" id="GO:0016757">
    <property type="term" value="F:glycosyltransferase activity"/>
    <property type="evidence" value="ECO:0007669"/>
    <property type="project" value="UniProtKB-KW"/>
</dbReference>
<keyword evidence="1" id="KW-0328">Glycosyltransferase</keyword>
<reference evidence="4" key="1">
    <citation type="journal article" date="2021" name="PeerJ">
        <title>Extensive microbial diversity within the chicken gut microbiome revealed by metagenomics and culture.</title>
        <authorList>
            <person name="Gilroy R."/>
            <person name="Ravi A."/>
            <person name="Getino M."/>
            <person name="Pursley I."/>
            <person name="Horton D.L."/>
            <person name="Alikhan N.F."/>
            <person name="Baker D."/>
            <person name="Gharbi K."/>
            <person name="Hall N."/>
            <person name="Watson M."/>
            <person name="Adriaenssens E.M."/>
            <person name="Foster-Nyarko E."/>
            <person name="Jarju S."/>
            <person name="Secka A."/>
            <person name="Antonio M."/>
            <person name="Oren A."/>
            <person name="Chaudhuri R.R."/>
            <person name="La Ragione R."/>
            <person name="Hildebrand F."/>
            <person name="Pallen M.J."/>
        </authorList>
    </citation>
    <scope>NUCLEOTIDE SEQUENCE</scope>
    <source>
        <strain evidence="4">ChiGjej1B1-1692</strain>
    </source>
</reference>
<dbReference type="GO" id="GO:0005975">
    <property type="term" value="P:carbohydrate metabolic process"/>
    <property type="evidence" value="ECO:0007669"/>
    <property type="project" value="InterPro"/>
</dbReference>
<dbReference type="InterPro" id="IPR012341">
    <property type="entry name" value="6hp_glycosidase-like_sf"/>
</dbReference>
<dbReference type="Gene3D" id="1.50.10.10">
    <property type="match status" value="1"/>
</dbReference>
<protein>
    <submittedName>
        <fullName evidence="4">Cellobiose phosphorylase</fullName>
    </submittedName>
</protein>
<dbReference type="AlphaFoldDB" id="A0A9D2SYJ9"/>
<dbReference type="Pfam" id="PF17167">
    <property type="entry name" value="Glyco_hydro_94"/>
    <property type="match status" value="1"/>
</dbReference>
<evidence type="ECO:0000259" key="3">
    <source>
        <dbReference type="Pfam" id="PF17167"/>
    </source>
</evidence>
<dbReference type="Proteomes" id="UP000823894">
    <property type="component" value="Unassembled WGS sequence"/>
</dbReference>
<feature type="non-terminal residue" evidence="4">
    <location>
        <position position="1"/>
    </location>
</feature>
<name>A0A9D2SYJ9_9FIRM</name>
<evidence type="ECO:0000256" key="1">
    <source>
        <dbReference type="ARBA" id="ARBA00022676"/>
    </source>
</evidence>
<dbReference type="EMBL" id="DWWK01000091">
    <property type="protein sequence ID" value="HJC38625.1"/>
    <property type="molecule type" value="Genomic_DNA"/>
</dbReference>
<organism evidence="4 5">
    <name type="scientific">Candidatus Mediterraneibacter faecigallinarum</name>
    <dbReference type="NCBI Taxonomy" id="2838669"/>
    <lineage>
        <taxon>Bacteria</taxon>
        <taxon>Bacillati</taxon>
        <taxon>Bacillota</taxon>
        <taxon>Clostridia</taxon>
        <taxon>Lachnospirales</taxon>
        <taxon>Lachnospiraceae</taxon>
        <taxon>Mediterraneibacter</taxon>
    </lineage>
</organism>